<reference evidence="1 2" key="1">
    <citation type="submission" date="2019-02" db="EMBL/GenBank/DDBJ databases">
        <title>Haloarcula mannanilyticum sp. nov., a mannan degrading haloarchaeon isolated from commercial salt.</title>
        <authorList>
            <person name="Enomoto S."/>
            <person name="Shimane Y."/>
            <person name="Kamekura M."/>
            <person name="Ito T."/>
            <person name="Moriya O."/>
            <person name="Ihara K."/>
            <person name="Takahashi-Ando N."/>
            <person name="Fukushima Y."/>
            <person name="Yoshida Y."/>
            <person name="Usama R."/>
            <person name="Takai K."/>
            <person name="Minegishi H."/>
        </authorList>
    </citation>
    <scope>NUCLEOTIDE SEQUENCE [LARGE SCALE GENOMIC DNA]</scope>
    <source>
        <strain evidence="1 2">MD130-1</strain>
    </source>
</reference>
<proteinExistence type="predicted"/>
<evidence type="ECO:0000313" key="1">
    <source>
        <dbReference type="EMBL" id="GCF14508.1"/>
    </source>
</evidence>
<name>A0A4C2EJ37_9EURY</name>
<sequence>MYMRDQVQSADAFEQFVLLAVAELETADETPAHSYHVTQTMKAHLADIERQPFGGVERQEVIATLGRLADEGLLANEQTESPTGKGRPGYELVGDADDVLEALSEAEEFEPYVETIRSS</sequence>
<protein>
    <recommendedName>
        <fullName evidence="3">Transcriptional regulator</fullName>
    </recommendedName>
</protein>
<dbReference type="AlphaFoldDB" id="A0A4C2EJ37"/>
<gene>
    <name evidence="1" type="ORF">Harman_24430</name>
</gene>
<evidence type="ECO:0008006" key="3">
    <source>
        <dbReference type="Google" id="ProtNLM"/>
    </source>
</evidence>
<comment type="caution">
    <text evidence="1">The sequence shown here is derived from an EMBL/GenBank/DDBJ whole genome shotgun (WGS) entry which is preliminary data.</text>
</comment>
<dbReference type="EMBL" id="BIXZ01000004">
    <property type="protein sequence ID" value="GCF14508.1"/>
    <property type="molecule type" value="Genomic_DNA"/>
</dbReference>
<dbReference type="Gene3D" id="1.10.10.10">
    <property type="entry name" value="Winged helix-like DNA-binding domain superfamily/Winged helix DNA-binding domain"/>
    <property type="match status" value="1"/>
</dbReference>
<keyword evidence="2" id="KW-1185">Reference proteome</keyword>
<accession>A0A4C2EJ37</accession>
<dbReference type="InterPro" id="IPR036388">
    <property type="entry name" value="WH-like_DNA-bd_sf"/>
</dbReference>
<dbReference type="Proteomes" id="UP000304382">
    <property type="component" value="Unassembled WGS sequence"/>
</dbReference>
<organism evidence="1 2">
    <name type="scientific">Haloarcula mannanilytica</name>
    <dbReference type="NCBI Taxonomy" id="2509225"/>
    <lineage>
        <taxon>Archaea</taxon>
        <taxon>Methanobacteriati</taxon>
        <taxon>Methanobacteriota</taxon>
        <taxon>Stenosarchaea group</taxon>
        <taxon>Halobacteria</taxon>
        <taxon>Halobacteriales</taxon>
        <taxon>Haloarculaceae</taxon>
        <taxon>Haloarcula</taxon>
    </lineage>
</organism>
<evidence type="ECO:0000313" key="2">
    <source>
        <dbReference type="Proteomes" id="UP000304382"/>
    </source>
</evidence>